<evidence type="ECO:0000256" key="1">
    <source>
        <dbReference type="PROSITE-ProRule" id="PRU00047"/>
    </source>
</evidence>
<dbReference type="InterPro" id="IPR025836">
    <property type="entry name" value="Zn_knuckle_CX2CX4HX4C"/>
</dbReference>
<dbReference type="GO" id="GO:0008270">
    <property type="term" value="F:zinc ion binding"/>
    <property type="evidence" value="ECO:0007669"/>
    <property type="project" value="UniProtKB-KW"/>
</dbReference>
<keyword evidence="1" id="KW-0479">Metal-binding</keyword>
<proteinExistence type="predicted"/>
<gene>
    <name evidence="4" type="ORF">LTRI10_LOCUS20734</name>
</gene>
<keyword evidence="1" id="KW-0862">Zinc</keyword>
<dbReference type="SMART" id="SM00343">
    <property type="entry name" value="ZnF_C2HC"/>
    <property type="match status" value="1"/>
</dbReference>
<feature type="domain" description="CCHC-type" evidence="3">
    <location>
        <begin position="205"/>
        <end position="220"/>
    </location>
</feature>
<dbReference type="InterPro" id="IPR025558">
    <property type="entry name" value="DUF4283"/>
</dbReference>
<keyword evidence="5" id="KW-1185">Reference proteome</keyword>
<dbReference type="InterPro" id="IPR001878">
    <property type="entry name" value="Znf_CCHC"/>
</dbReference>
<dbReference type="SUPFAM" id="SSF57756">
    <property type="entry name" value="Retrovirus zinc finger-like domains"/>
    <property type="match status" value="1"/>
</dbReference>
<dbReference type="Gene3D" id="4.10.60.10">
    <property type="entry name" value="Zinc finger, CCHC-type"/>
    <property type="match status" value="1"/>
</dbReference>
<dbReference type="PANTHER" id="PTHR31286">
    <property type="entry name" value="GLYCINE-RICH CELL WALL STRUCTURAL PROTEIN 1.8-LIKE"/>
    <property type="match status" value="1"/>
</dbReference>
<feature type="compositionally biased region" description="Polar residues" evidence="2">
    <location>
        <begin position="289"/>
        <end position="300"/>
    </location>
</feature>
<dbReference type="AlphaFoldDB" id="A0AAV2E097"/>
<dbReference type="Proteomes" id="UP001497516">
    <property type="component" value="Chromosome 3"/>
</dbReference>
<feature type="compositionally biased region" description="Basic residues" evidence="2">
    <location>
        <begin position="494"/>
        <end position="506"/>
    </location>
</feature>
<evidence type="ECO:0000313" key="4">
    <source>
        <dbReference type="EMBL" id="CAL1379198.1"/>
    </source>
</evidence>
<feature type="compositionally biased region" description="Basic and acidic residues" evidence="2">
    <location>
        <begin position="514"/>
        <end position="527"/>
    </location>
</feature>
<reference evidence="4 5" key="1">
    <citation type="submission" date="2024-04" db="EMBL/GenBank/DDBJ databases">
        <authorList>
            <person name="Fracassetti M."/>
        </authorList>
    </citation>
    <scope>NUCLEOTIDE SEQUENCE [LARGE SCALE GENOMIC DNA]</scope>
</reference>
<evidence type="ECO:0000259" key="3">
    <source>
        <dbReference type="PROSITE" id="PS50158"/>
    </source>
</evidence>
<dbReference type="PANTHER" id="PTHR31286:SF167">
    <property type="entry name" value="OS09G0268800 PROTEIN"/>
    <property type="match status" value="1"/>
</dbReference>
<dbReference type="PROSITE" id="PS50158">
    <property type="entry name" value="ZF_CCHC"/>
    <property type="match status" value="1"/>
</dbReference>
<dbReference type="Pfam" id="PF14392">
    <property type="entry name" value="zf-CCHC_4"/>
    <property type="match status" value="1"/>
</dbReference>
<dbReference type="Pfam" id="PF14111">
    <property type="entry name" value="DUF4283"/>
    <property type="match status" value="1"/>
</dbReference>
<evidence type="ECO:0000313" key="5">
    <source>
        <dbReference type="Proteomes" id="UP001497516"/>
    </source>
</evidence>
<protein>
    <recommendedName>
        <fullName evidence="3">CCHC-type domain-containing protein</fullName>
    </recommendedName>
</protein>
<evidence type="ECO:0000256" key="2">
    <source>
        <dbReference type="SAM" id="MobiDB-lite"/>
    </source>
</evidence>
<dbReference type="InterPro" id="IPR036875">
    <property type="entry name" value="Znf_CCHC_sf"/>
</dbReference>
<dbReference type="EMBL" id="OZ034816">
    <property type="protein sequence ID" value="CAL1379198.1"/>
    <property type="molecule type" value="Genomic_DNA"/>
</dbReference>
<organism evidence="4 5">
    <name type="scientific">Linum trigynum</name>
    <dbReference type="NCBI Taxonomy" id="586398"/>
    <lineage>
        <taxon>Eukaryota</taxon>
        <taxon>Viridiplantae</taxon>
        <taxon>Streptophyta</taxon>
        <taxon>Embryophyta</taxon>
        <taxon>Tracheophyta</taxon>
        <taxon>Spermatophyta</taxon>
        <taxon>Magnoliopsida</taxon>
        <taxon>eudicotyledons</taxon>
        <taxon>Gunneridae</taxon>
        <taxon>Pentapetalae</taxon>
        <taxon>rosids</taxon>
        <taxon>fabids</taxon>
        <taxon>Malpighiales</taxon>
        <taxon>Linaceae</taxon>
        <taxon>Linum</taxon>
    </lineage>
</organism>
<sequence length="544" mass="61135">MSNLVNRKQAGEDEDHEAVFNDEAPQPHGGTRLRLVGRMFGDRDISKQAMVGMINRAWSHFCEPSVQDISKIRNTFIFIFNRKEEMDHAWEGRPWQISGNTLQLKQWEESVRPQNVNFDLANYWVQIHGIPDHKRTASNVESAVAMFPKIHGIDMRGLNPDKYMEFIRVFVQADLNRPLPPGSYCTFEGSREWLGFRYEKLYILCYYCGRQGHTKQECPKKRADAEQRIASPPEGRFTPWMKAGTRAVRPPPPPRGRVVYNSPGDAGSSSGSPSFVQNQLWIPGKASPATGSTTSRSPATPSDGDMEHGIRGPPGFTPHPFPTGYSASSPRSAAGNASHRFFSPSPDPNLRVYGALPFFSPPVKFHPHSPSSSTARNLSPEMEAAAWAHFFPQQADFLNGPYQAQQAHMQASIIQSQLNLQAQHAQANHPNVSQMVEELGKKMDLNRRPNEFGFPLPTELINEGQAEPKKRKHGQPLDFGEPYFSPGDDSCKPRNARMRVKGRKMKTTAEDANEEYHEERETREKLLHNNSEAKVASSKPPGEE</sequence>
<name>A0AAV2E097_9ROSI</name>
<keyword evidence="1" id="KW-0863">Zinc-finger</keyword>
<accession>A0AAV2E097</accession>
<dbReference type="InterPro" id="IPR040256">
    <property type="entry name" value="At4g02000-like"/>
</dbReference>
<feature type="region of interest" description="Disordered" evidence="2">
    <location>
        <begin position="1"/>
        <end position="32"/>
    </location>
</feature>
<feature type="region of interest" description="Disordered" evidence="2">
    <location>
        <begin position="465"/>
        <end position="544"/>
    </location>
</feature>
<dbReference type="GO" id="GO:0003676">
    <property type="term" value="F:nucleic acid binding"/>
    <property type="evidence" value="ECO:0007669"/>
    <property type="project" value="InterPro"/>
</dbReference>
<feature type="compositionally biased region" description="Basic and acidic residues" evidence="2">
    <location>
        <begin position="216"/>
        <end position="227"/>
    </location>
</feature>
<feature type="region of interest" description="Disordered" evidence="2">
    <location>
        <begin position="216"/>
        <end position="342"/>
    </location>
</feature>
<feature type="compositionally biased region" description="Low complexity" evidence="2">
    <location>
        <begin position="256"/>
        <end position="274"/>
    </location>
</feature>